<dbReference type="VEuPathDB" id="FungiDB:B1J91_E05918g"/>
<dbReference type="GO" id="GO:0005634">
    <property type="term" value="C:nucleus"/>
    <property type="evidence" value="ECO:0007669"/>
    <property type="project" value="TreeGrafter"/>
</dbReference>
<dbReference type="PANTHER" id="PTHR15615:SF123">
    <property type="entry name" value="PHO85 CYCLIN-10-RELATED"/>
    <property type="match status" value="1"/>
</dbReference>
<dbReference type="CDD" id="cd20558">
    <property type="entry name" value="CYCLIN_ScPCL7-like"/>
    <property type="match status" value="1"/>
</dbReference>
<reference evidence="2 3" key="1">
    <citation type="submission" date="2015-10" db="EMBL/GenBank/DDBJ databases">
        <title>Draft genomes sequences of Candida glabrata isolates 1A, 1B, 2A, 2B, 3A and 3B.</title>
        <authorList>
            <person name="Haavelsrud O.E."/>
            <person name="Gaustad P."/>
        </authorList>
    </citation>
    <scope>NUCLEOTIDE SEQUENCE [LARGE SCALE GENOMIC DNA]</scope>
    <source>
        <strain evidence="2">910700640</strain>
    </source>
</reference>
<dbReference type="GO" id="GO:0016538">
    <property type="term" value="F:cyclin-dependent protein serine/threonine kinase regulator activity"/>
    <property type="evidence" value="ECO:0007669"/>
    <property type="project" value="TreeGrafter"/>
</dbReference>
<dbReference type="EMBL" id="LLZZ01000143">
    <property type="protein sequence ID" value="KTA99599.1"/>
    <property type="molecule type" value="Genomic_DNA"/>
</dbReference>
<organism evidence="2 3">
    <name type="scientific">Candida glabrata</name>
    <name type="common">Yeast</name>
    <name type="synonym">Torulopsis glabrata</name>
    <dbReference type="NCBI Taxonomy" id="5478"/>
    <lineage>
        <taxon>Eukaryota</taxon>
        <taxon>Fungi</taxon>
        <taxon>Dikarya</taxon>
        <taxon>Ascomycota</taxon>
        <taxon>Saccharomycotina</taxon>
        <taxon>Saccharomycetes</taxon>
        <taxon>Saccharomycetales</taxon>
        <taxon>Saccharomycetaceae</taxon>
        <taxon>Nakaseomyces</taxon>
    </lineage>
</organism>
<evidence type="ECO:0000313" key="3">
    <source>
        <dbReference type="Proteomes" id="UP000054886"/>
    </source>
</evidence>
<dbReference type="InterPro" id="IPR013922">
    <property type="entry name" value="Cyclin_PHO80-like"/>
</dbReference>
<feature type="compositionally biased region" description="Basic and acidic residues" evidence="1">
    <location>
        <begin position="15"/>
        <end position="29"/>
    </location>
</feature>
<proteinExistence type="predicted"/>
<dbReference type="GO" id="GO:0000307">
    <property type="term" value="C:cyclin-dependent protein kinase holoenzyme complex"/>
    <property type="evidence" value="ECO:0007669"/>
    <property type="project" value="TreeGrafter"/>
</dbReference>
<feature type="region of interest" description="Disordered" evidence="1">
    <location>
        <begin position="1"/>
        <end position="29"/>
    </location>
</feature>
<sequence>MTVQEDVDKDDGEGGDSHPDGFSDNFNKEHKGMGFGDYLMYSQEDSLFELPIKTGYNLNFSELNDSLPASNVPQLSQPSKKVRFENDEIEHDGNGSATSVSRDMDGSNGDNEDGVNTSQDDDLELSPKASANGKPREDIENLIQKASVFNEVLGENLAKLNTLSSDGLPSRVMSRMGSEMSTARSDSMSCFALSDSEGDGELMLDSGHSGSDPFTHSNILSQINGEYSEDDGVLLLSPYQSSTMYNNFIDTEIGPASSTERVNEEQFFEISPPENFQAGGNKTSDIVHDNTCVLLSKYQHNNEIFEYSVEDTMHNYTETLDILLRLSENENMISEKADNNENYHYFSMKSAPSISHHDFIQRIQNKCMFGSIIYLGATYLLQILFLTREYNDGPLRLKHKLQQNEVHRVIVGTIRIATKLLEDFVHSHQYICKVCGISKKLMTKLELALIFCLKDNNLLINSEKLSATACILEELKAQESQ</sequence>
<name>A0A0W0CN45_CANGB</name>
<protein>
    <submittedName>
        <fullName evidence="2">PHO85 cyclin-8</fullName>
    </submittedName>
</protein>
<dbReference type="VEuPathDB" id="FungiDB:CAGL0E05918g"/>
<evidence type="ECO:0000313" key="2">
    <source>
        <dbReference type="EMBL" id="KTA99599.1"/>
    </source>
</evidence>
<dbReference type="Pfam" id="PF08613">
    <property type="entry name" value="Cyclin"/>
    <property type="match status" value="1"/>
</dbReference>
<dbReference type="PANTHER" id="PTHR15615">
    <property type="match status" value="1"/>
</dbReference>
<gene>
    <name evidence="2" type="ORF">AO440_001078</name>
</gene>
<feature type="compositionally biased region" description="Acidic residues" evidence="1">
    <location>
        <begin position="1"/>
        <end position="14"/>
    </location>
</feature>
<evidence type="ECO:0000256" key="1">
    <source>
        <dbReference type="SAM" id="MobiDB-lite"/>
    </source>
</evidence>
<dbReference type="VEuPathDB" id="FungiDB:GWK60_E05555"/>
<dbReference type="Proteomes" id="UP000054886">
    <property type="component" value="Unassembled WGS sequence"/>
</dbReference>
<dbReference type="AlphaFoldDB" id="A0A0W0CN45"/>
<accession>A0A0W0CN45</accession>
<dbReference type="Gene3D" id="1.10.472.10">
    <property type="entry name" value="Cyclin-like"/>
    <property type="match status" value="1"/>
</dbReference>
<feature type="region of interest" description="Disordered" evidence="1">
    <location>
        <begin position="87"/>
        <end position="138"/>
    </location>
</feature>
<dbReference type="VEuPathDB" id="FungiDB:GVI51_E05621"/>
<dbReference type="GO" id="GO:0019901">
    <property type="term" value="F:protein kinase binding"/>
    <property type="evidence" value="ECO:0007669"/>
    <property type="project" value="InterPro"/>
</dbReference>
<comment type="caution">
    <text evidence="2">The sequence shown here is derived from an EMBL/GenBank/DDBJ whole genome shotgun (WGS) entry which is preliminary data.</text>
</comment>